<dbReference type="PROSITE" id="PS00178">
    <property type="entry name" value="AA_TRNA_LIGASE_I"/>
    <property type="match status" value="1"/>
</dbReference>
<feature type="domain" description="Glutamyl/glutaminyl-tRNA synthetase class Ib catalytic" evidence="9">
    <location>
        <begin position="3"/>
        <end position="312"/>
    </location>
</feature>
<dbReference type="PRINTS" id="PR00987">
    <property type="entry name" value="TRNASYNTHGLU"/>
</dbReference>
<keyword evidence="7 8" id="KW-0030">Aminoacyl-tRNA synthetase</keyword>
<comment type="function">
    <text evidence="8">Catalyzes the attachment of glutamate to tRNA(Glu) in a two-step reaction: glutamate is first activated by ATP to form Glu-AMP and then transferred to the acceptor end of tRNA(Glu).</text>
</comment>
<sequence>MSVLVRFAPSPTGRLHVGNVRAALFNWLFAHKEGGKFLLRSDDTDLERSTKAFEDAIQEDLAWLGLTHDEFARQSERFSVYDAVSEGLKERGLLYPCYETAEELDRKRKLQRARGLPPVYDRAALNLTETEMKRLEDEGRTPHWRFKLAQAPVAWDDMIRGQVTLDTATISDPVLIREDGQYLYTLPSCIDDVDFEVTHIIRGEDHVTNTAAQIEVFRAIHEVRGGGEMPVFGHHSLLVGKDGEGLSKRLGSLAIGQMREDGIEPQAITSLLARLGTSDPVEPVIDMEVLAQGFDVDRIGRAPARFDMDELRAVNAKVLHLMPYEREQERLEGMGVSEALWTVVRGNLETLADAAGWKDVTEGQITPDIAEEDREFCAAAAEHVPAGDLTAEDWSAFVGAVKGATGRKGKGLFMPLRKALTGRSSGPEMADLFPLIGSEKAKARLSGEAA</sequence>
<dbReference type="NCBIfam" id="TIGR00464">
    <property type="entry name" value="gltX_bact"/>
    <property type="match status" value="1"/>
</dbReference>
<keyword evidence="5 8" id="KW-0067">ATP-binding</keyword>
<dbReference type="PANTHER" id="PTHR43311">
    <property type="entry name" value="GLUTAMATE--TRNA LIGASE"/>
    <property type="match status" value="1"/>
</dbReference>
<feature type="short sequence motif" description="'KMSKS' region" evidence="8">
    <location>
        <begin position="245"/>
        <end position="249"/>
    </location>
</feature>
<evidence type="ECO:0000256" key="6">
    <source>
        <dbReference type="ARBA" id="ARBA00022917"/>
    </source>
</evidence>
<accession>A0A840I3G7</accession>
<dbReference type="RefSeq" id="WP_183816997.1">
    <property type="nucleotide sequence ID" value="NZ_JACHOB010000002.1"/>
</dbReference>
<feature type="domain" description="Aminoacyl-tRNA synthetase class I anticodon-binding" evidence="10">
    <location>
        <begin position="371"/>
        <end position="446"/>
    </location>
</feature>
<dbReference type="EMBL" id="JACHOB010000002">
    <property type="protein sequence ID" value="MBB4658821.1"/>
    <property type="molecule type" value="Genomic_DNA"/>
</dbReference>
<keyword evidence="6 8" id="KW-0648">Protein biosynthesis</keyword>
<dbReference type="InterPro" id="IPR014729">
    <property type="entry name" value="Rossmann-like_a/b/a_fold"/>
</dbReference>
<evidence type="ECO:0000313" key="12">
    <source>
        <dbReference type="Proteomes" id="UP000563524"/>
    </source>
</evidence>
<comment type="subcellular location">
    <subcellularLocation>
        <location evidence="8">Cytoplasm</location>
    </subcellularLocation>
</comment>
<evidence type="ECO:0000259" key="9">
    <source>
        <dbReference type="Pfam" id="PF00749"/>
    </source>
</evidence>
<proteinExistence type="inferred from homology"/>
<evidence type="ECO:0000256" key="8">
    <source>
        <dbReference type="HAMAP-Rule" id="MF_00022"/>
    </source>
</evidence>
<dbReference type="InterPro" id="IPR008925">
    <property type="entry name" value="aa_tRNA-synth_I_cd-bd_sf"/>
</dbReference>
<name>A0A840I3G7_9PROT</name>
<dbReference type="InterPro" id="IPR000924">
    <property type="entry name" value="Glu/Gln-tRNA-synth"/>
</dbReference>
<evidence type="ECO:0000256" key="1">
    <source>
        <dbReference type="ARBA" id="ARBA00007894"/>
    </source>
</evidence>
<dbReference type="Pfam" id="PF00749">
    <property type="entry name" value="tRNA-synt_1c"/>
    <property type="match status" value="1"/>
</dbReference>
<dbReference type="PANTHER" id="PTHR43311:SF2">
    <property type="entry name" value="GLUTAMATE--TRNA LIGASE, MITOCHONDRIAL-RELATED"/>
    <property type="match status" value="1"/>
</dbReference>
<comment type="caution">
    <text evidence="11">The sequence shown here is derived from an EMBL/GenBank/DDBJ whole genome shotgun (WGS) entry which is preliminary data.</text>
</comment>
<dbReference type="AlphaFoldDB" id="A0A840I3G7"/>
<dbReference type="HAMAP" id="MF_00022">
    <property type="entry name" value="Glu_tRNA_synth_type1"/>
    <property type="match status" value="1"/>
</dbReference>
<dbReference type="SUPFAM" id="SSF52374">
    <property type="entry name" value="Nucleotidylyl transferase"/>
    <property type="match status" value="1"/>
</dbReference>
<dbReference type="InterPro" id="IPR045462">
    <property type="entry name" value="aa-tRNA-synth_I_cd-bd"/>
</dbReference>
<dbReference type="GO" id="GO:0005524">
    <property type="term" value="F:ATP binding"/>
    <property type="evidence" value="ECO:0007669"/>
    <property type="project" value="UniProtKB-UniRule"/>
</dbReference>
<keyword evidence="12" id="KW-1185">Reference proteome</keyword>
<dbReference type="GO" id="GO:0005737">
    <property type="term" value="C:cytoplasm"/>
    <property type="evidence" value="ECO:0007669"/>
    <property type="project" value="UniProtKB-SubCell"/>
</dbReference>
<dbReference type="Gene3D" id="1.10.10.350">
    <property type="match status" value="1"/>
</dbReference>
<dbReference type="Gene3D" id="3.40.50.620">
    <property type="entry name" value="HUPs"/>
    <property type="match status" value="1"/>
</dbReference>
<dbReference type="InterPro" id="IPR004527">
    <property type="entry name" value="Glu-tRNA-ligase_bac/mito"/>
</dbReference>
<dbReference type="EC" id="6.1.1.17" evidence="8"/>
<dbReference type="InterPro" id="IPR049940">
    <property type="entry name" value="GluQ/Sye"/>
</dbReference>
<dbReference type="GO" id="GO:0006424">
    <property type="term" value="P:glutamyl-tRNA aminoacylation"/>
    <property type="evidence" value="ECO:0007669"/>
    <property type="project" value="UniProtKB-UniRule"/>
</dbReference>
<protein>
    <recommendedName>
        <fullName evidence="8">Glutamate--tRNA ligase</fullName>
        <ecNumber evidence="8">6.1.1.17</ecNumber>
    </recommendedName>
    <alternativeName>
        <fullName evidence="8">Glutamyl-tRNA synthetase</fullName>
        <shortName evidence="8">GluRS</shortName>
    </alternativeName>
</protein>
<dbReference type="InterPro" id="IPR020751">
    <property type="entry name" value="aa-tRNA-synth_I_codon-bd_sub2"/>
</dbReference>
<comment type="caution">
    <text evidence="8">Lacks conserved residue(s) required for the propagation of feature annotation.</text>
</comment>
<feature type="short sequence motif" description="'HIGH' region" evidence="8">
    <location>
        <begin position="9"/>
        <end position="19"/>
    </location>
</feature>
<evidence type="ECO:0000256" key="3">
    <source>
        <dbReference type="ARBA" id="ARBA00022598"/>
    </source>
</evidence>
<reference evidence="11 12" key="1">
    <citation type="submission" date="2020-08" db="EMBL/GenBank/DDBJ databases">
        <title>Genomic Encyclopedia of Type Strains, Phase IV (KMG-IV): sequencing the most valuable type-strain genomes for metagenomic binning, comparative biology and taxonomic classification.</title>
        <authorList>
            <person name="Goeker M."/>
        </authorList>
    </citation>
    <scope>NUCLEOTIDE SEQUENCE [LARGE SCALE GENOMIC DNA]</scope>
    <source>
        <strain evidence="11 12">DSM 102850</strain>
    </source>
</reference>
<evidence type="ECO:0000256" key="2">
    <source>
        <dbReference type="ARBA" id="ARBA00022490"/>
    </source>
</evidence>
<comment type="subunit">
    <text evidence="8">Monomer.</text>
</comment>
<organism evidence="11 12">
    <name type="scientific">Parvularcula dongshanensis</name>
    <dbReference type="NCBI Taxonomy" id="1173995"/>
    <lineage>
        <taxon>Bacteria</taxon>
        <taxon>Pseudomonadati</taxon>
        <taxon>Pseudomonadota</taxon>
        <taxon>Alphaproteobacteria</taxon>
        <taxon>Parvularculales</taxon>
        <taxon>Parvularculaceae</taxon>
        <taxon>Parvularcula</taxon>
    </lineage>
</organism>
<dbReference type="Pfam" id="PF19269">
    <property type="entry name" value="Anticodon_2"/>
    <property type="match status" value="1"/>
</dbReference>
<dbReference type="SUPFAM" id="SSF48163">
    <property type="entry name" value="An anticodon-binding domain of class I aminoacyl-tRNA synthetases"/>
    <property type="match status" value="1"/>
</dbReference>
<evidence type="ECO:0000256" key="7">
    <source>
        <dbReference type="ARBA" id="ARBA00023146"/>
    </source>
</evidence>
<dbReference type="GO" id="GO:0004818">
    <property type="term" value="F:glutamate-tRNA ligase activity"/>
    <property type="evidence" value="ECO:0007669"/>
    <property type="project" value="UniProtKB-UniRule"/>
</dbReference>
<evidence type="ECO:0000259" key="10">
    <source>
        <dbReference type="Pfam" id="PF19269"/>
    </source>
</evidence>
<keyword evidence="3 8" id="KW-0436">Ligase</keyword>
<dbReference type="InterPro" id="IPR001412">
    <property type="entry name" value="aa-tRNA-synth_I_CS"/>
</dbReference>
<comment type="similarity">
    <text evidence="1 8">Belongs to the class-I aminoacyl-tRNA synthetase family. Glutamate--tRNA ligase type 1 subfamily.</text>
</comment>
<comment type="catalytic activity">
    <reaction evidence="8">
        <text>tRNA(Glu) + L-glutamate + ATP = L-glutamyl-tRNA(Glu) + AMP + diphosphate</text>
        <dbReference type="Rhea" id="RHEA:23540"/>
        <dbReference type="Rhea" id="RHEA-COMP:9663"/>
        <dbReference type="Rhea" id="RHEA-COMP:9680"/>
        <dbReference type="ChEBI" id="CHEBI:29985"/>
        <dbReference type="ChEBI" id="CHEBI:30616"/>
        <dbReference type="ChEBI" id="CHEBI:33019"/>
        <dbReference type="ChEBI" id="CHEBI:78442"/>
        <dbReference type="ChEBI" id="CHEBI:78520"/>
        <dbReference type="ChEBI" id="CHEBI:456215"/>
        <dbReference type="EC" id="6.1.1.17"/>
    </reaction>
</comment>
<dbReference type="InterPro" id="IPR020058">
    <property type="entry name" value="Glu/Gln-tRNA-synth_Ib_cat-dom"/>
</dbReference>
<feature type="binding site" evidence="8">
    <location>
        <position position="248"/>
    </location>
    <ligand>
        <name>ATP</name>
        <dbReference type="ChEBI" id="CHEBI:30616"/>
    </ligand>
</feature>
<evidence type="ECO:0000256" key="5">
    <source>
        <dbReference type="ARBA" id="ARBA00022840"/>
    </source>
</evidence>
<evidence type="ECO:0000256" key="4">
    <source>
        <dbReference type="ARBA" id="ARBA00022741"/>
    </source>
</evidence>
<dbReference type="Proteomes" id="UP000563524">
    <property type="component" value="Unassembled WGS sequence"/>
</dbReference>
<gene>
    <name evidence="8" type="primary">gltX</name>
    <name evidence="11" type="ORF">GGQ59_001335</name>
</gene>
<evidence type="ECO:0000313" key="11">
    <source>
        <dbReference type="EMBL" id="MBB4658821.1"/>
    </source>
</evidence>
<keyword evidence="4 8" id="KW-0547">Nucleotide-binding</keyword>
<dbReference type="GO" id="GO:0000049">
    <property type="term" value="F:tRNA binding"/>
    <property type="evidence" value="ECO:0007669"/>
    <property type="project" value="InterPro"/>
</dbReference>
<keyword evidence="2 8" id="KW-0963">Cytoplasm</keyword>